<keyword evidence="2" id="KW-0812">Transmembrane</keyword>
<keyword evidence="4" id="KW-1185">Reference proteome</keyword>
<dbReference type="AlphaFoldDB" id="A0A543AWA9"/>
<organism evidence="3 4">
    <name type="scientific">Stackebrandtia endophytica</name>
    <dbReference type="NCBI Taxonomy" id="1496996"/>
    <lineage>
        <taxon>Bacteria</taxon>
        <taxon>Bacillati</taxon>
        <taxon>Actinomycetota</taxon>
        <taxon>Actinomycetes</taxon>
        <taxon>Glycomycetales</taxon>
        <taxon>Glycomycetaceae</taxon>
        <taxon>Stackebrandtia</taxon>
    </lineage>
</organism>
<sequence>MATPLRVVLHVFQTIFLLFGLFMFVFLLINFFDAGNITWDAEFELGVGATTSSILLAIAFSPGLWSVAKQFNAPASAHQPNYGPVPPPMGGQAPPPGQVPPPIGTQPPAGRLRPLTTGRIAANKLPNARLNYLIRRSIR</sequence>
<gene>
    <name evidence="3" type="ORF">FB566_2417</name>
</gene>
<comment type="caution">
    <text evidence="3">The sequence shown here is derived from an EMBL/GenBank/DDBJ whole genome shotgun (WGS) entry which is preliminary data.</text>
</comment>
<evidence type="ECO:0000313" key="4">
    <source>
        <dbReference type="Proteomes" id="UP000317043"/>
    </source>
</evidence>
<feature type="transmembrane region" description="Helical" evidence="2">
    <location>
        <begin position="7"/>
        <end position="29"/>
    </location>
</feature>
<keyword evidence="2" id="KW-0472">Membrane</keyword>
<feature type="transmembrane region" description="Helical" evidence="2">
    <location>
        <begin position="49"/>
        <end position="68"/>
    </location>
</feature>
<evidence type="ECO:0000313" key="3">
    <source>
        <dbReference type="EMBL" id="TQL76875.1"/>
    </source>
</evidence>
<protein>
    <submittedName>
        <fullName evidence="3">Uncharacterized protein</fullName>
    </submittedName>
</protein>
<accession>A0A543AWA9</accession>
<name>A0A543AWA9_9ACTN</name>
<dbReference type="Proteomes" id="UP000317043">
    <property type="component" value="Unassembled WGS sequence"/>
</dbReference>
<feature type="region of interest" description="Disordered" evidence="1">
    <location>
        <begin position="78"/>
        <end position="107"/>
    </location>
</feature>
<dbReference type="RefSeq" id="WP_142038941.1">
    <property type="nucleotide sequence ID" value="NZ_JBHTGS010000001.1"/>
</dbReference>
<feature type="compositionally biased region" description="Pro residues" evidence="1">
    <location>
        <begin position="83"/>
        <end position="105"/>
    </location>
</feature>
<dbReference type="InParanoid" id="A0A543AWA9"/>
<reference evidence="3 4" key="1">
    <citation type="submission" date="2019-06" db="EMBL/GenBank/DDBJ databases">
        <title>Sequencing the genomes of 1000 actinobacteria strains.</title>
        <authorList>
            <person name="Klenk H.-P."/>
        </authorList>
    </citation>
    <scope>NUCLEOTIDE SEQUENCE [LARGE SCALE GENOMIC DNA]</scope>
    <source>
        <strain evidence="3 4">DSM 45928</strain>
    </source>
</reference>
<evidence type="ECO:0000256" key="2">
    <source>
        <dbReference type="SAM" id="Phobius"/>
    </source>
</evidence>
<proteinExistence type="predicted"/>
<keyword evidence="2" id="KW-1133">Transmembrane helix</keyword>
<evidence type="ECO:0000256" key="1">
    <source>
        <dbReference type="SAM" id="MobiDB-lite"/>
    </source>
</evidence>
<dbReference type="EMBL" id="VFOW01000001">
    <property type="protein sequence ID" value="TQL76875.1"/>
    <property type="molecule type" value="Genomic_DNA"/>
</dbReference>